<evidence type="ECO:0000256" key="2">
    <source>
        <dbReference type="RuleBase" id="RU003452"/>
    </source>
</evidence>
<protein>
    <submittedName>
        <fullName evidence="3">Arylamine N-acetyltransferase</fullName>
    </submittedName>
</protein>
<dbReference type="InterPro" id="IPR038765">
    <property type="entry name" value="Papain-like_cys_pep_sf"/>
</dbReference>
<dbReference type="PANTHER" id="PTHR11786">
    <property type="entry name" value="N-HYDROXYARYLAMINE O-ACETYLTRANSFERASE"/>
    <property type="match status" value="1"/>
</dbReference>
<evidence type="ECO:0000256" key="1">
    <source>
        <dbReference type="ARBA" id="ARBA00006547"/>
    </source>
</evidence>
<keyword evidence="3" id="KW-0808">Transferase</keyword>
<evidence type="ECO:0000313" key="3">
    <source>
        <dbReference type="EMBL" id="CAD2228234.1"/>
    </source>
</evidence>
<dbReference type="EMBL" id="LR877260">
    <property type="protein sequence ID" value="CAD2228234.1"/>
    <property type="molecule type" value="Genomic_DNA"/>
</dbReference>
<dbReference type="SUPFAM" id="SSF54001">
    <property type="entry name" value="Cysteine proteinases"/>
    <property type="match status" value="1"/>
</dbReference>
<reference evidence="3" key="1">
    <citation type="submission" date="2020-08" db="EMBL/GenBank/DDBJ databases">
        <authorList>
            <person name="Boukouvala S."/>
        </authorList>
    </citation>
    <scope>NUCLEOTIDE SEQUENCE</scope>
    <source>
        <strain evidence="3">FBUA 1551</strain>
    </source>
</reference>
<accession>A0A8E4EX81</accession>
<dbReference type="AlphaFoldDB" id="A0A8E4EX81"/>
<dbReference type="Pfam" id="PF00797">
    <property type="entry name" value="Acetyltransf_2"/>
    <property type="match status" value="1"/>
</dbReference>
<dbReference type="PRINTS" id="PR01543">
    <property type="entry name" value="ANATRNSFRASE"/>
</dbReference>
<dbReference type="PANTHER" id="PTHR11786:SF0">
    <property type="entry name" value="ARYLAMINE N-ACETYLTRANSFERASE 4-RELATED"/>
    <property type="match status" value="1"/>
</dbReference>
<name>A0A8E4EX81_9ACTN</name>
<sequence>MLEESQVEAYLKRIGATAPTRPGLEGLRHLQERHVLSVPFENLDYHLDRAIHMDEEVLTKVVDEHRGGGCYELNPALYFLLTALGYRVSILPGRVHRPDGIGPAMCHLALRVELEEAWLVDVGFGRNSRRPLRLADRADQSDPHGTYRLIEAPEGGIDVLLNGRPLYRIDDRPCTLDDFRPTLWWYRTCPDSPFLQDAFCALRTEDGRVTLRGTTLTTIGSQGRTEEELPDESAVLSAYKEHFGFELDRLPNDPTVAGRTAGVQIG</sequence>
<dbReference type="InterPro" id="IPR001447">
    <property type="entry name" value="Arylamine_N-AcTrfase"/>
</dbReference>
<proteinExistence type="inferred from homology"/>
<dbReference type="Gene3D" id="2.40.128.150">
    <property type="entry name" value="Cysteine proteinases"/>
    <property type="match status" value="1"/>
</dbReference>
<organism evidence="3">
    <name type="scientific">Streptomyces sulphureus</name>
    <dbReference type="NCBI Taxonomy" id="47758"/>
    <lineage>
        <taxon>Bacteria</taxon>
        <taxon>Bacillati</taxon>
        <taxon>Actinomycetota</taxon>
        <taxon>Actinomycetes</taxon>
        <taxon>Kitasatosporales</taxon>
        <taxon>Streptomycetaceae</taxon>
        <taxon>Streptomyces</taxon>
    </lineage>
</organism>
<gene>
    <name evidence="3" type="primary">NAT2</name>
</gene>
<comment type="similarity">
    <text evidence="1 2">Belongs to the arylamine N-acetyltransferase family.</text>
</comment>
<dbReference type="Gene3D" id="3.30.2140.10">
    <property type="entry name" value="Arylamine N-acetyltransferase"/>
    <property type="match status" value="1"/>
</dbReference>
<dbReference type="GO" id="GO:0016407">
    <property type="term" value="F:acetyltransferase activity"/>
    <property type="evidence" value="ECO:0007669"/>
    <property type="project" value="InterPro"/>
</dbReference>